<organism evidence="2 3">
    <name type="scientific">Actinacidiphila oryziradicis</name>
    <dbReference type="NCBI Taxonomy" id="2571141"/>
    <lineage>
        <taxon>Bacteria</taxon>
        <taxon>Bacillati</taxon>
        <taxon>Actinomycetota</taxon>
        <taxon>Actinomycetes</taxon>
        <taxon>Kitasatosporales</taxon>
        <taxon>Streptomycetaceae</taxon>
        <taxon>Actinacidiphila</taxon>
    </lineage>
</organism>
<dbReference type="SUPFAM" id="SSF51126">
    <property type="entry name" value="Pectin lyase-like"/>
    <property type="match status" value="1"/>
</dbReference>
<name>A0A4U0SRU5_9ACTN</name>
<evidence type="ECO:0000256" key="1">
    <source>
        <dbReference type="SAM" id="MobiDB-lite"/>
    </source>
</evidence>
<keyword evidence="3" id="KW-1185">Reference proteome</keyword>
<comment type="caution">
    <text evidence="2">The sequence shown here is derived from an EMBL/GenBank/DDBJ whole genome shotgun (WGS) entry which is preliminary data.</text>
</comment>
<feature type="region of interest" description="Disordered" evidence="1">
    <location>
        <begin position="62"/>
        <end position="111"/>
    </location>
</feature>
<protein>
    <recommendedName>
        <fullName evidence="4">Right handed beta helix domain-containing protein</fullName>
    </recommendedName>
</protein>
<accession>A0A4U0SRU5</accession>
<evidence type="ECO:0000313" key="2">
    <source>
        <dbReference type="EMBL" id="TKA12752.1"/>
    </source>
</evidence>
<dbReference type="RefSeq" id="WP_136722228.1">
    <property type="nucleotide sequence ID" value="NZ_SUMC01000003.1"/>
</dbReference>
<dbReference type="InterPro" id="IPR011050">
    <property type="entry name" value="Pectin_lyase_fold/virulence"/>
</dbReference>
<dbReference type="AlphaFoldDB" id="A0A4U0SRU5"/>
<feature type="compositionally biased region" description="Low complexity" evidence="1">
    <location>
        <begin position="62"/>
        <end position="95"/>
    </location>
</feature>
<evidence type="ECO:0000313" key="3">
    <source>
        <dbReference type="Proteomes" id="UP000305778"/>
    </source>
</evidence>
<proteinExistence type="predicted"/>
<sequence>MTGGHGTIANRRKGRGLLAALLLVAAVALGVVASCSGGNDSALPSCPDTAMTCPAGVTATAGASATGTAGSASAAGRSQGGSARSGARATPRPSSTGPPGAKSTRAAGVCASPSDCGFPGARSTGPRIPLTPHRTGAMSVRTNGQVIRGWDITGSLDIYANDVTVVDTRISSTNWWGINLRAGYGGLRIIHSTVTAVPGKGPDNGGEDYAVSNMGESSVEVGWSDISVFGNALSMGQGNLHDNYVHDIAAFMNASGGWQHTDAVISGGGSKGHLIIRHNTLLNATGVTQGASASVGLFADTGNVANTTVDGNWLAGGAYCLYGGGAGATGIQVTGNVFSTQYHRNCGVYGAVAAWSAAGAGNVWSDNRMSDGRTVTPQAS</sequence>
<reference evidence="2 3" key="1">
    <citation type="submission" date="2019-04" db="EMBL/GenBank/DDBJ databases">
        <title>Streptomyces oryziradicis sp. nov., a novel actinomycete isolated from rhizosphere soil of rice (Oryza sativa L.).</title>
        <authorList>
            <person name="Li C."/>
        </authorList>
    </citation>
    <scope>NUCLEOTIDE SEQUENCE [LARGE SCALE GENOMIC DNA]</scope>
    <source>
        <strain evidence="2 3">NEAU-C40</strain>
    </source>
</reference>
<dbReference type="Proteomes" id="UP000305778">
    <property type="component" value="Unassembled WGS sequence"/>
</dbReference>
<gene>
    <name evidence="2" type="ORF">FCI23_05190</name>
</gene>
<dbReference type="EMBL" id="SUMC01000003">
    <property type="protein sequence ID" value="TKA12752.1"/>
    <property type="molecule type" value="Genomic_DNA"/>
</dbReference>
<evidence type="ECO:0008006" key="4">
    <source>
        <dbReference type="Google" id="ProtNLM"/>
    </source>
</evidence>
<dbReference type="OrthoDB" id="505641at2"/>